<accession>A0ABD2BF54</accession>
<reference evidence="1 2" key="1">
    <citation type="journal article" date="2024" name="Ann. Entomol. Soc. Am.">
        <title>Genomic analyses of the southern and eastern yellowjacket wasps (Hymenoptera: Vespidae) reveal evolutionary signatures of social life.</title>
        <authorList>
            <person name="Catto M.A."/>
            <person name="Caine P.B."/>
            <person name="Orr S.E."/>
            <person name="Hunt B.G."/>
            <person name="Goodisman M.A.D."/>
        </authorList>
    </citation>
    <scope>NUCLEOTIDE SEQUENCE [LARGE SCALE GENOMIC DNA]</scope>
    <source>
        <strain evidence="1">233</strain>
        <tissue evidence="1">Head and thorax</tissue>
    </source>
</reference>
<keyword evidence="2" id="KW-1185">Reference proteome</keyword>
<dbReference type="AlphaFoldDB" id="A0ABD2BF54"/>
<organism evidence="1 2">
    <name type="scientific">Vespula squamosa</name>
    <name type="common">Southern yellow jacket</name>
    <name type="synonym">Wasp</name>
    <dbReference type="NCBI Taxonomy" id="30214"/>
    <lineage>
        <taxon>Eukaryota</taxon>
        <taxon>Metazoa</taxon>
        <taxon>Ecdysozoa</taxon>
        <taxon>Arthropoda</taxon>
        <taxon>Hexapoda</taxon>
        <taxon>Insecta</taxon>
        <taxon>Pterygota</taxon>
        <taxon>Neoptera</taxon>
        <taxon>Endopterygota</taxon>
        <taxon>Hymenoptera</taxon>
        <taxon>Apocrita</taxon>
        <taxon>Aculeata</taxon>
        <taxon>Vespoidea</taxon>
        <taxon>Vespidae</taxon>
        <taxon>Vespinae</taxon>
        <taxon>Vespula</taxon>
    </lineage>
</organism>
<proteinExistence type="predicted"/>
<dbReference type="Proteomes" id="UP001607302">
    <property type="component" value="Unassembled WGS sequence"/>
</dbReference>
<protein>
    <submittedName>
        <fullName evidence="1">Uncharacterized protein</fullName>
    </submittedName>
</protein>
<evidence type="ECO:0000313" key="1">
    <source>
        <dbReference type="EMBL" id="KAL2731378.1"/>
    </source>
</evidence>
<sequence length="116" mass="13748">MFTCSRNCFDASNIILISRAAYSRERRFTKQILISSASKSIESALLDTRHEWGTCYNIKLQDRIIQQEYINIIVLYKCKETKWVGYLLLNRCYYLYLPSLKHNPTQYYMGHCLAMT</sequence>
<name>A0ABD2BF54_VESSQ</name>
<evidence type="ECO:0000313" key="2">
    <source>
        <dbReference type="Proteomes" id="UP001607302"/>
    </source>
</evidence>
<gene>
    <name evidence="1" type="ORF">V1478_004923</name>
</gene>
<comment type="caution">
    <text evidence="1">The sequence shown here is derived from an EMBL/GenBank/DDBJ whole genome shotgun (WGS) entry which is preliminary data.</text>
</comment>
<dbReference type="EMBL" id="JAUDFV010000105">
    <property type="protein sequence ID" value="KAL2731378.1"/>
    <property type="molecule type" value="Genomic_DNA"/>
</dbReference>